<dbReference type="CDD" id="cd08420">
    <property type="entry name" value="PBP2_CysL_like"/>
    <property type="match status" value="1"/>
</dbReference>
<dbReference type="InterPro" id="IPR000847">
    <property type="entry name" value="LysR_HTH_N"/>
</dbReference>
<evidence type="ECO:0000313" key="6">
    <source>
        <dbReference type="EMBL" id="GAA3925673.1"/>
    </source>
</evidence>
<feature type="domain" description="HTH lysR-type" evidence="5">
    <location>
        <begin position="3"/>
        <end position="60"/>
    </location>
</feature>
<dbReference type="EMBL" id="BAABBN010000007">
    <property type="protein sequence ID" value="GAA3925673.1"/>
    <property type="molecule type" value="Genomic_DNA"/>
</dbReference>
<dbReference type="PROSITE" id="PS50931">
    <property type="entry name" value="HTH_LYSR"/>
    <property type="match status" value="1"/>
</dbReference>
<evidence type="ECO:0000259" key="5">
    <source>
        <dbReference type="PROSITE" id="PS50931"/>
    </source>
</evidence>
<gene>
    <name evidence="6" type="ORF">GCM10022277_22200</name>
</gene>
<evidence type="ECO:0000313" key="7">
    <source>
        <dbReference type="Proteomes" id="UP001501565"/>
    </source>
</evidence>
<comment type="caution">
    <text evidence="6">The sequence shown here is derived from an EMBL/GenBank/DDBJ whole genome shotgun (WGS) entry which is preliminary data.</text>
</comment>
<dbReference type="InterPro" id="IPR036388">
    <property type="entry name" value="WH-like_DNA-bd_sf"/>
</dbReference>
<comment type="similarity">
    <text evidence="1">Belongs to the LysR transcriptional regulatory family.</text>
</comment>
<dbReference type="Gene3D" id="3.40.190.290">
    <property type="match status" value="1"/>
</dbReference>
<dbReference type="PRINTS" id="PR00039">
    <property type="entry name" value="HTHLYSR"/>
</dbReference>
<dbReference type="Pfam" id="PF00126">
    <property type="entry name" value="HTH_1"/>
    <property type="match status" value="1"/>
</dbReference>
<protein>
    <submittedName>
        <fullName evidence="6">LysR family transcriptional regulator</fullName>
    </submittedName>
</protein>
<dbReference type="InterPro" id="IPR036390">
    <property type="entry name" value="WH_DNA-bd_sf"/>
</dbReference>
<dbReference type="Gene3D" id="1.10.10.10">
    <property type="entry name" value="Winged helix-like DNA-binding domain superfamily/Winged helix DNA-binding domain"/>
    <property type="match status" value="1"/>
</dbReference>
<dbReference type="Pfam" id="PF03466">
    <property type="entry name" value="LysR_substrate"/>
    <property type="match status" value="1"/>
</dbReference>
<dbReference type="InterPro" id="IPR005119">
    <property type="entry name" value="LysR_subst-bd"/>
</dbReference>
<keyword evidence="4" id="KW-0804">Transcription</keyword>
<keyword evidence="2" id="KW-0805">Transcription regulation</keyword>
<evidence type="ECO:0000256" key="4">
    <source>
        <dbReference type="ARBA" id="ARBA00023163"/>
    </source>
</evidence>
<sequence>MRFTFRQLEVFLAAAHFQNITKAADSLAMSQSAASSALKDIESQFDLPLFDRIGKRLQLNEQGRLIRPKAEQLLEQAKELERIMAQHKDAGHLKVGATLTIGNYLAVATMAEMMQEQPDAEVTLSVANTSEIGQKVLNFEIDIGLIEGELQHQDLDLIPWRDDELVVFCAPSHPLADQLQTTDRQLKEAEWILRESGSGTRQAFDRAMHGILPEIQVKLELEHTEAIKRAVEAGLGVGCLSRVVLEDAFKRGSLIPLPVPHRDFHRKFYFVLHKQKYRSAGIERWMELCRLSNKK</sequence>
<evidence type="ECO:0000256" key="1">
    <source>
        <dbReference type="ARBA" id="ARBA00009437"/>
    </source>
</evidence>
<proteinExistence type="inferred from homology"/>
<name>A0ABP7MLD6_9GAMM</name>
<dbReference type="PANTHER" id="PTHR30126">
    <property type="entry name" value="HTH-TYPE TRANSCRIPTIONAL REGULATOR"/>
    <property type="match status" value="1"/>
</dbReference>
<dbReference type="NCBIfam" id="NF008095">
    <property type="entry name" value="PRK10837.1"/>
    <property type="match status" value="1"/>
</dbReference>
<keyword evidence="3" id="KW-0238">DNA-binding</keyword>
<reference evidence="7" key="1">
    <citation type="journal article" date="2019" name="Int. J. Syst. Evol. Microbiol.">
        <title>The Global Catalogue of Microorganisms (GCM) 10K type strain sequencing project: providing services to taxonomists for standard genome sequencing and annotation.</title>
        <authorList>
            <consortium name="The Broad Institute Genomics Platform"/>
            <consortium name="The Broad Institute Genome Sequencing Center for Infectious Disease"/>
            <person name="Wu L."/>
            <person name="Ma J."/>
        </authorList>
    </citation>
    <scope>NUCLEOTIDE SEQUENCE [LARGE SCALE GENOMIC DNA]</scope>
    <source>
        <strain evidence="7">JCM 17551</strain>
    </source>
</reference>
<organism evidence="6 7">
    <name type="scientific">Litoribacillus peritrichatus</name>
    <dbReference type="NCBI Taxonomy" id="718191"/>
    <lineage>
        <taxon>Bacteria</taxon>
        <taxon>Pseudomonadati</taxon>
        <taxon>Pseudomonadota</taxon>
        <taxon>Gammaproteobacteria</taxon>
        <taxon>Oceanospirillales</taxon>
        <taxon>Oceanospirillaceae</taxon>
        <taxon>Litoribacillus</taxon>
    </lineage>
</organism>
<accession>A0ABP7MLD6</accession>
<keyword evidence="7" id="KW-1185">Reference proteome</keyword>
<dbReference type="SUPFAM" id="SSF46785">
    <property type="entry name" value="Winged helix' DNA-binding domain"/>
    <property type="match status" value="1"/>
</dbReference>
<evidence type="ECO:0000256" key="3">
    <source>
        <dbReference type="ARBA" id="ARBA00023125"/>
    </source>
</evidence>
<dbReference type="PANTHER" id="PTHR30126:SF94">
    <property type="entry name" value="LYSR FAMILY TRANSCRIPTIONAL REGULATOR"/>
    <property type="match status" value="1"/>
</dbReference>
<dbReference type="SUPFAM" id="SSF53850">
    <property type="entry name" value="Periplasmic binding protein-like II"/>
    <property type="match status" value="1"/>
</dbReference>
<evidence type="ECO:0000256" key="2">
    <source>
        <dbReference type="ARBA" id="ARBA00023015"/>
    </source>
</evidence>
<dbReference type="RefSeq" id="WP_344798546.1">
    <property type="nucleotide sequence ID" value="NZ_BAABBN010000007.1"/>
</dbReference>
<dbReference type="Proteomes" id="UP001501565">
    <property type="component" value="Unassembled WGS sequence"/>
</dbReference>